<dbReference type="Gene3D" id="1.10.510.10">
    <property type="entry name" value="Transferase(Phosphotransferase) domain 1"/>
    <property type="match status" value="1"/>
</dbReference>
<reference evidence="5" key="1">
    <citation type="submission" date="2022-02" db="EMBL/GenBank/DDBJ databases">
        <authorList>
            <person name="Henning P.M."/>
            <person name="McCubbin A.G."/>
            <person name="Shore J.S."/>
        </authorList>
    </citation>
    <scope>NUCLEOTIDE SEQUENCE</scope>
    <source>
        <strain evidence="5">F60SS</strain>
        <tissue evidence="5">Leaves</tissue>
    </source>
</reference>
<feature type="region of interest" description="Disordered" evidence="4">
    <location>
        <begin position="257"/>
        <end position="278"/>
    </location>
</feature>
<dbReference type="GO" id="GO:0009640">
    <property type="term" value="P:photomorphogenesis"/>
    <property type="evidence" value="ECO:0007669"/>
    <property type="project" value="InterPro"/>
</dbReference>
<dbReference type="PROSITE" id="PS00678">
    <property type="entry name" value="WD_REPEATS_1"/>
    <property type="match status" value="2"/>
</dbReference>
<evidence type="ECO:0000256" key="4">
    <source>
        <dbReference type="SAM" id="MobiDB-lite"/>
    </source>
</evidence>
<evidence type="ECO:0000313" key="5">
    <source>
        <dbReference type="EMBL" id="KAJ4823815.1"/>
    </source>
</evidence>
<evidence type="ECO:0008006" key="7">
    <source>
        <dbReference type="Google" id="ProtNLM"/>
    </source>
</evidence>
<dbReference type="InterPro" id="IPR001680">
    <property type="entry name" value="WD40_rpt"/>
</dbReference>
<dbReference type="AlphaFoldDB" id="A0A9Q0J0Z6"/>
<keyword evidence="1 3" id="KW-0853">WD repeat</keyword>
<dbReference type="PANTHER" id="PTHR44218:SF15">
    <property type="entry name" value="PROTEIN SPA1-RELATED 2"/>
    <property type="match status" value="1"/>
</dbReference>
<reference evidence="5" key="2">
    <citation type="journal article" date="2023" name="Plants (Basel)">
        <title>Annotation of the Turnera subulata (Passifloraceae) Draft Genome Reveals the S-Locus Evolved after the Divergence of Turneroideae from Passifloroideae in a Stepwise Manner.</title>
        <authorList>
            <person name="Henning P.M."/>
            <person name="Roalson E.H."/>
            <person name="Mir W."/>
            <person name="McCubbin A.G."/>
            <person name="Shore J.S."/>
        </authorList>
    </citation>
    <scope>NUCLEOTIDE SEQUENCE</scope>
    <source>
        <strain evidence="5">F60SS</strain>
    </source>
</reference>
<accession>A0A9Q0J0Z6</accession>
<feature type="region of interest" description="Disordered" evidence="4">
    <location>
        <begin position="67"/>
        <end position="88"/>
    </location>
</feature>
<feature type="compositionally biased region" description="Basic and acidic residues" evidence="4">
    <location>
        <begin position="16"/>
        <end position="26"/>
    </location>
</feature>
<sequence length="1154" mass="128065">MDHGLGDEVVSEDAGEGARLRRKENEYNTLKPPETSGVREQHLLMAAPAEGDYPESSFDEIAVILEGRNGTRTGSPVDAAGQPSASPRYMDDAGNMVEELIVRNYDGSSVAIVGTSHNRERMQARQSQWQHLYRISGGSRAGDSRGNGLYGEAGVANYELQNPGYPGFSGQRTSVDGQNEVLEQLGKTEGREGSGEMGSPPRIRTKILSKSGFSEFFVKNTLKGKGIIYKGPARDVSGLEQKEHGNGMAAASILAGSNTSQSSDGKTATPSSWFAGSVPRAGSSDNVGTLRECVNSGPGPENSDLGVCLRDWLRSGRLKASKDERLCMFRRVVELVDHYHSQGVALPELRPSCFKLLKSNQVKYHGSVQRDVLESAPDRDTRDLQNHLIRRRQSDDGLSPTVGVFTKKQKFGQFGGSIRQWPNFTPKHGFTRLRASDEDVDGSGGQDSLVDADKHHPNRELGIWDRSNIPQLQNSGHQRLISPGNLLEEKWYRSPEELGEGTCTVSSNIYNLGILLFEVISFSCLVVLTLKEHMLQQCQTSVTEYFLQVFCRKILKRLGSASGYFILNLHHAPQLDSDVYQLMTLLPDREILQSELIVALDNVSPEELPSKIEKDDAESELLLHFLVTLKEHKQKEASRLVEDVRCLDTDLEEVERRSRLKNPLAHTAIDTAHLNRAERTVEPKEPATSKSFSQLPPNSNTSNTRFISNINQLESAYFSMRSKIPLLGNVSSTRQDREILIHRENWYLAQEETETHNTTDSLGAFFDGLCKYARYTKFKVRGLLRTGDFNNSANVICSLSFDRDLDYFAAAGVSKKIKIFEFNSLFNDSVDIHYPVIEMSNESKLSCISWNNYIKNYLASTGYDGAVKLWDASTGQGICKYNEHEKRAWSVDFSPVYPTKLASGSDDCSVKLWSINEACPLSYSIKVAKLIIFSLFLSQIINYQRRDSWSEVISPSHALLFIFLQKSSIGTIRNIANVCCVQFSSHSTHLLAFGSADYRTYCYDLRNVRTPWCILAGHEKAVSYVKFLDSETLVTASTDNSLKIWDLNKTSSGGTSTSACSLTLGGHTNEKNFVGLSVSNGYIACGSETNEVYAYYRSLPMPITSHKFGSIDPISGKETDDDNGQFVSSVCWRGNSDMVVAANSSGCIKLLQML</sequence>
<dbReference type="EMBL" id="JAKUCV010007354">
    <property type="protein sequence ID" value="KAJ4823815.1"/>
    <property type="molecule type" value="Genomic_DNA"/>
</dbReference>
<dbReference type="SUPFAM" id="SSF50978">
    <property type="entry name" value="WD40 repeat-like"/>
    <property type="match status" value="1"/>
</dbReference>
<evidence type="ECO:0000256" key="3">
    <source>
        <dbReference type="PROSITE-ProRule" id="PRU00221"/>
    </source>
</evidence>
<dbReference type="Proteomes" id="UP001141552">
    <property type="component" value="Unassembled WGS sequence"/>
</dbReference>
<evidence type="ECO:0000313" key="6">
    <source>
        <dbReference type="Proteomes" id="UP001141552"/>
    </source>
</evidence>
<organism evidence="5 6">
    <name type="scientific">Turnera subulata</name>
    <dbReference type="NCBI Taxonomy" id="218843"/>
    <lineage>
        <taxon>Eukaryota</taxon>
        <taxon>Viridiplantae</taxon>
        <taxon>Streptophyta</taxon>
        <taxon>Embryophyta</taxon>
        <taxon>Tracheophyta</taxon>
        <taxon>Spermatophyta</taxon>
        <taxon>Magnoliopsida</taxon>
        <taxon>eudicotyledons</taxon>
        <taxon>Gunneridae</taxon>
        <taxon>Pentapetalae</taxon>
        <taxon>rosids</taxon>
        <taxon>fabids</taxon>
        <taxon>Malpighiales</taxon>
        <taxon>Passifloraceae</taxon>
        <taxon>Turnera</taxon>
    </lineage>
</organism>
<feature type="repeat" description="WD" evidence="3">
    <location>
        <begin position="838"/>
        <end position="880"/>
    </location>
</feature>
<evidence type="ECO:0000256" key="2">
    <source>
        <dbReference type="ARBA" id="ARBA00022737"/>
    </source>
</evidence>
<name>A0A9Q0J0Z6_9ROSI</name>
<proteinExistence type="predicted"/>
<feature type="compositionally biased region" description="Polar residues" evidence="4">
    <location>
        <begin position="688"/>
        <end position="704"/>
    </location>
</feature>
<feature type="region of interest" description="Disordered" evidence="4">
    <location>
        <begin position="1"/>
        <end position="40"/>
    </location>
</feature>
<dbReference type="PROSITE" id="PS50294">
    <property type="entry name" value="WD_REPEATS_REGION"/>
    <property type="match status" value="2"/>
</dbReference>
<feature type="repeat" description="WD" evidence="3">
    <location>
        <begin position="1015"/>
        <end position="1055"/>
    </location>
</feature>
<feature type="compositionally biased region" description="Basic and acidic residues" evidence="4">
    <location>
        <begin position="673"/>
        <end position="687"/>
    </location>
</feature>
<feature type="compositionally biased region" description="Polar residues" evidence="4">
    <location>
        <begin position="257"/>
        <end position="274"/>
    </location>
</feature>
<dbReference type="SUPFAM" id="SSF56112">
    <property type="entry name" value="Protein kinase-like (PK-like)"/>
    <property type="match status" value="1"/>
</dbReference>
<dbReference type="Gene3D" id="2.130.10.10">
    <property type="entry name" value="YVTN repeat-like/Quinoprotein amine dehydrogenase"/>
    <property type="match status" value="2"/>
</dbReference>
<dbReference type="InterPro" id="IPR019775">
    <property type="entry name" value="WD40_repeat_CS"/>
</dbReference>
<feature type="region of interest" description="Disordered" evidence="4">
    <location>
        <begin position="672"/>
        <end position="704"/>
    </location>
</feature>
<evidence type="ECO:0000256" key="1">
    <source>
        <dbReference type="ARBA" id="ARBA00022574"/>
    </source>
</evidence>
<dbReference type="InterPro" id="IPR011009">
    <property type="entry name" value="Kinase-like_dom_sf"/>
</dbReference>
<dbReference type="Pfam" id="PF00400">
    <property type="entry name" value="WD40"/>
    <property type="match status" value="3"/>
</dbReference>
<gene>
    <name evidence="5" type="ORF">Tsubulata_005662</name>
</gene>
<dbReference type="PANTHER" id="PTHR44218">
    <property type="entry name" value="PROTEIN SPA1-RELATED 2"/>
    <property type="match status" value="1"/>
</dbReference>
<dbReference type="InterPro" id="IPR020472">
    <property type="entry name" value="WD40_PAC1"/>
</dbReference>
<dbReference type="PRINTS" id="PR00320">
    <property type="entry name" value="GPROTEINBRPT"/>
</dbReference>
<dbReference type="SMART" id="SM00320">
    <property type="entry name" value="WD40"/>
    <property type="match status" value="7"/>
</dbReference>
<dbReference type="InterPro" id="IPR044630">
    <property type="entry name" value="SPA1/2/3/4"/>
</dbReference>
<comment type="caution">
    <text evidence="5">The sequence shown here is derived from an EMBL/GenBank/DDBJ whole genome shotgun (WGS) entry which is preliminary data.</text>
</comment>
<dbReference type="InterPro" id="IPR036322">
    <property type="entry name" value="WD40_repeat_dom_sf"/>
</dbReference>
<protein>
    <recommendedName>
        <fullName evidence="7">Protein SPA1-RELATED 2</fullName>
    </recommendedName>
</protein>
<feature type="repeat" description="WD" evidence="3">
    <location>
        <begin position="881"/>
        <end position="916"/>
    </location>
</feature>
<keyword evidence="2" id="KW-0677">Repeat</keyword>
<dbReference type="OrthoDB" id="273771at2759"/>
<dbReference type="PROSITE" id="PS50082">
    <property type="entry name" value="WD_REPEATS_2"/>
    <property type="match status" value="3"/>
</dbReference>
<dbReference type="InterPro" id="IPR015943">
    <property type="entry name" value="WD40/YVTN_repeat-like_dom_sf"/>
</dbReference>
<keyword evidence="6" id="KW-1185">Reference proteome</keyword>